<organism evidence="1 2">
    <name type="scientific">Allacma fusca</name>
    <dbReference type="NCBI Taxonomy" id="39272"/>
    <lineage>
        <taxon>Eukaryota</taxon>
        <taxon>Metazoa</taxon>
        <taxon>Ecdysozoa</taxon>
        <taxon>Arthropoda</taxon>
        <taxon>Hexapoda</taxon>
        <taxon>Collembola</taxon>
        <taxon>Symphypleona</taxon>
        <taxon>Sminthuridae</taxon>
        <taxon>Allacma</taxon>
    </lineage>
</organism>
<comment type="caution">
    <text evidence="1">The sequence shown here is derived from an EMBL/GenBank/DDBJ whole genome shotgun (WGS) entry which is preliminary data.</text>
</comment>
<protein>
    <recommendedName>
        <fullName evidence="3">Nuclease HARBI1</fullName>
    </recommendedName>
</protein>
<dbReference type="InterPro" id="IPR045249">
    <property type="entry name" value="HARBI1-like"/>
</dbReference>
<keyword evidence="2" id="KW-1185">Reference proteome</keyword>
<reference evidence="1" key="1">
    <citation type="submission" date="2021-06" db="EMBL/GenBank/DDBJ databases">
        <authorList>
            <person name="Hodson N. C."/>
            <person name="Mongue J. A."/>
            <person name="Jaron S. K."/>
        </authorList>
    </citation>
    <scope>NUCLEOTIDE SEQUENCE</scope>
</reference>
<sequence>MSVMRRNRNLLCGIQSIMIHREPRLKQYWKKAKSTGWYDFVVPQMDRREYNSHFRMTKESIEKLVEELRPWMEKKDTFLRRAIPITKRVMIGVKCLASCSELKDIAGLFGVGVTTLQECFDDFVAAVNEVIPKKYILWPATEEEYKRKAKRFEDLWNWPMAVAAIDGCHFPCSPPVERCTDYYNFKGKMLLMMIHNKNK</sequence>
<name>A0A8J2KYU8_9HEXA</name>
<dbReference type="EMBL" id="CAJVCH010268223">
    <property type="protein sequence ID" value="CAG7734381.1"/>
    <property type="molecule type" value="Genomic_DNA"/>
</dbReference>
<dbReference type="OrthoDB" id="6627079at2759"/>
<accession>A0A8J2KYU8</accession>
<evidence type="ECO:0000313" key="1">
    <source>
        <dbReference type="EMBL" id="CAG7734381.1"/>
    </source>
</evidence>
<gene>
    <name evidence="1" type="ORF">AFUS01_LOCUS22775</name>
</gene>
<proteinExistence type="predicted"/>
<dbReference type="AlphaFoldDB" id="A0A8J2KYU8"/>
<dbReference type="PANTHER" id="PTHR22930">
    <property type="match status" value="1"/>
</dbReference>
<evidence type="ECO:0000313" key="2">
    <source>
        <dbReference type="Proteomes" id="UP000708208"/>
    </source>
</evidence>
<dbReference type="PANTHER" id="PTHR22930:SF85">
    <property type="entry name" value="GH03217P-RELATED"/>
    <property type="match status" value="1"/>
</dbReference>
<evidence type="ECO:0008006" key="3">
    <source>
        <dbReference type="Google" id="ProtNLM"/>
    </source>
</evidence>
<dbReference type="Proteomes" id="UP000708208">
    <property type="component" value="Unassembled WGS sequence"/>
</dbReference>